<dbReference type="PROSITE" id="PS00028">
    <property type="entry name" value="ZINC_FINGER_C2H2_1"/>
    <property type="match status" value="1"/>
</dbReference>
<dbReference type="InterPro" id="IPR043584">
    <property type="entry name" value="WIP1/2/3/4/5/6"/>
</dbReference>
<accession>A0A1U8AUD4</accession>
<dbReference type="OMA" id="QIGFPKY"/>
<keyword evidence="2" id="KW-0479">Metal-binding</keyword>
<dbReference type="InterPro" id="IPR055187">
    <property type="entry name" value="C2CH-3rd_BIRD-IDD"/>
</dbReference>
<comment type="similarity">
    <text evidence="9">Belongs to the WIP C2H2-type zinc-finger protein family.</text>
</comment>
<evidence type="ECO:0000256" key="5">
    <source>
        <dbReference type="ARBA" id="ARBA00022833"/>
    </source>
</evidence>
<evidence type="ECO:0000256" key="1">
    <source>
        <dbReference type="ARBA" id="ARBA00004123"/>
    </source>
</evidence>
<keyword evidence="4 10" id="KW-0863">Zinc-finger</keyword>
<name>A0A1U8AUD4_NELNU</name>
<proteinExistence type="inferred from homology"/>
<feature type="region of interest" description="Disordered" evidence="11">
    <location>
        <begin position="305"/>
        <end position="339"/>
    </location>
</feature>
<keyword evidence="6" id="KW-0805">Transcription regulation</keyword>
<reference evidence="14" key="1">
    <citation type="submission" date="2025-08" db="UniProtKB">
        <authorList>
            <consortium name="RefSeq"/>
        </authorList>
    </citation>
    <scope>IDENTIFICATION</scope>
</reference>
<evidence type="ECO:0000313" key="14">
    <source>
        <dbReference type="RefSeq" id="XP_010271690.1"/>
    </source>
</evidence>
<keyword evidence="8" id="KW-0539">Nucleus</keyword>
<gene>
    <name evidence="14" type="primary">LOC104607695</name>
</gene>
<keyword evidence="7" id="KW-0804">Transcription</keyword>
<dbReference type="PROSITE" id="PS50157">
    <property type="entry name" value="ZINC_FINGER_C2H2_2"/>
    <property type="match status" value="1"/>
</dbReference>
<dbReference type="KEGG" id="nnu:104607695"/>
<keyword evidence="5" id="KW-0862">Zinc</keyword>
<dbReference type="OrthoDB" id="6077919at2759"/>
<keyword evidence="13" id="KW-1185">Reference proteome</keyword>
<evidence type="ECO:0000256" key="9">
    <source>
        <dbReference type="ARBA" id="ARBA00023452"/>
    </source>
</evidence>
<dbReference type="GO" id="GO:0003700">
    <property type="term" value="F:DNA-binding transcription factor activity"/>
    <property type="evidence" value="ECO:0007669"/>
    <property type="project" value="InterPro"/>
</dbReference>
<dbReference type="Pfam" id="PF23115">
    <property type="entry name" value="zf-C2H2_STOP2_3rd"/>
    <property type="match status" value="1"/>
</dbReference>
<dbReference type="Pfam" id="PF22995">
    <property type="entry name" value="C2CH-3rd_BIRD-IDD"/>
    <property type="match status" value="1"/>
</dbReference>
<dbReference type="FunFam" id="3.30.160.60:FF:000523">
    <property type="entry name" value="Zinc finger protein WIP2"/>
    <property type="match status" value="1"/>
</dbReference>
<sequence length="339" mass="38872">MSMSYYADNTGFCFQTPTFIEWLKPSVSPLSSSSSSSFCTNTQQQAQPQFSIPMSCLQLPIFYQQQQEEDFFHQTSQCLPLLSRFAESKPLKEEEIEVQKDSVSIKDEKLEKITVALHIGLPNIEDSDDDDEIKSLSCKEDKSMNKNLEDCSINTDSRFWIPTPAQILIGPTQFSCSICNKTFNRYNNMQMHMWGHGAQYRKGPESLRGTQPTAMLRIPCYCCAHGCKNNINHPRAKPLKDFRTLQTHYKRKHGVKPFMCRKCSKPFAVRGDWRTHEKNCGKLWFCSCGSDFKHKRSLKDHIKSFGKGHSPYPPNENFEEEKECITGSSEDELGSGRQL</sequence>
<dbReference type="SMART" id="SM00355">
    <property type="entry name" value="ZnF_C2H2"/>
    <property type="match status" value="3"/>
</dbReference>
<dbReference type="eggNOG" id="KOG1721">
    <property type="taxonomic scope" value="Eukaryota"/>
</dbReference>
<evidence type="ECO:0000256" key="3">
    <source>
        <dbReference type="ARBA" id="ARBA00022737"/>
    </source>
</evidence>
<evidence type="ECO:0000256" key="10">
    <source>
        <dbReference type="PROSITE-ProRule" id="PRU00042"/>
    </source>
</evidence>
<dbReference type="PANTHER" id="PTHR45878">
    <property type="entry name" value="ZINC FINGER PROTEIN WIP2"/>
    <property type="match status" value="1"/>
</dbReference>
<protein>
    <submittedName>
        <fullName evidence="14">Zinc finger protein WIP3-like</fullName>
    </submittedName>
</protein>
<dbReference type="InterPro" id="IPR013087">
    <property type="entry name" value="Znf_C2H2_type"/>
</dbReference>
<feature type="domain" description="C2H2-type" evidence="12">
    <location>
        <begin position="174"/>
        <end position="201"/>
    </location>
</feature>
<dbReference type="AlphaFoldDB" id="A0A1U8AUD4"/>
<evidence type="ECO:0000259" key="12">
    <source>
        <dbReference type="PROSITE" id="PS50157"/>
    </source>
</evidence>
<dbReference type="Proteomes" id="UP000189703">
    <property type="component" value="Unplaced"/>
</dbReference>
<keyword evidence="3" id="KW-0677">Repeat</keyword>
<dbReference type="FunCoup" id="A0A1U8AUD4">
    <property type="interactions" value="16"/>
</dbReference>
<organism evidence="13 14">
    <name type="scientific">Nelumbo nucifera</name>
    <name type="common">Sacred lotus</name>
    <dbReference type="NCBI Taxonomy" id="4432"/>
    <lineage>
        <taxon>Eukaryota</taxon>
        <taxon>Viridiplantae</taxon>
        <taxon>Streptophyta</taxon>
        <taxon>Embryophyta</taxon>
        <taxon>Tracheophyta</taxon>
        <taxon>Spermatophyta</taxon>
        <taxon>Magnoliopsida</taxon>
        <taxon>Proteales</taxon>
        <taxon>Nelumbonaceae</taxon>
        <taxon>Nelumbo</taxon>
    </lineage>
</organism>
<evidence type="ECO:0000256" key="6">
    <source>
        <dbReference type="ARBA" id="ARBA00023015"/>
    </source>
</evidence>
<evidence type="ECO:0000256" key="2">
    <source>
        <dbReference type="ARBA" id="ARBA00022723"/>
    </source>
</evidence>
<dbReference type="Gene3D" id="3.30.160.60">
    <property type="entry name" value="Classic Zinc Finger"/>
    <property type="match status" value="1"/>
</dbReference>
<dbReference type="InterPro" id="IPR036236">
    <property type="entry name" value="Znf_C2H2_sf"/>
</dbReference>
<evidence type="ECO:0000256" key="8">
    <source>
        <dbReference type="ARBA" id="ARBA00023242"/>
    </source>
</evidence>
<dbReference type="RefSeq" id="XP_010271690.1">
    <property type="nucleotide sequence ID" value="XM_010273388.2"/>
</dbReference>
<dbReference type="Pfam" id="PF00096">
    <property type="entry name" value="zf-C2H2"/>
    <property type="match status" value="1"/>
</dbReference>
<dbReference type="GO" id="GO:0008270">
    <property type="term" value="F:zinc ion binding"/>
    <property type="evidence" value="ECO:0007669"/>
    <property type="project" value="UniProtKB-KW"/>
</dbReference>
<comment type="subcellular location">
    <subcellularLocation>
        <location evidence="1">Nucleus</location>
    </subcellularLocation>
</comment>
<dbReference type="GeneID" id="104607695"/>
<dbReference type="SUPFAM" id="SSF57667">
    <property type="entry name" value="beta-beta-alpha zinc fingers"/>
    <property type="match status" value="2"/>
</dbReference>
<evidence type="ECO:0000256" key="11">
    <source>
        <dbReference type="SAM" id="MobiDB-lite"/>
    </source>
</evidence>
<dbReference type="GO" id="GO:0010468">
    <property type="term" value="P:regulation of gene expression"/>
    <property type="evidence" value="ECO:0000318"/>
    <property type="project" value="GO_Central"/>
</dbReference>
<evidence type="ECO:0000313" key="13">
    <source>
        <dbReference type="Proteomes" id="UP000189703"/>
    </source>
</evidence>
<evidence type="ECO:0000256" key="4">
    <source>
        <dbReference type="ARBA" id="ARBA00022771"/>
    </source>
</evidence>
<evidence type="ECO:0000256" key="7">
    <source>
        <dbReference type="ARBA" id="ARBA00023163"/>
    </source>
</evidence>
<dbReference type="PANTHER" id="PTHR45878:SF1">
    <property type="entry name" value="ZINC FINGER PROTEIN WIP2"/>
    <property type="match status" value="1"/>
</dbReference>
<dbReference type="STRING" id="4432.A0A1U8AUD4"/>
<dbReference type="InParanoid" id="A0A1U8AUD4"/>
<dbReference type="GO" id="GO:0005634">
    <property type="term" value="C:nucleus"/>
    <property type="evidence" value="ECO:0000318"/>
    <property type="project" value="GO_Central"/>
</dbReference>
<dbReference type="InterPro" id="IPR059161">
    <property type="entry name" value="Znf-C2H2_STOP1/2_3rd"/>
</dbReference>